<protein>
    <submittedName>
        <fullName evidence="2">Uncharacterized protein</fullName>
    </submittedName>
</protein>
<dbReference type="EMBL" id="AWWV01013877">
    <property type="protein sequence ID" value="OMO59709.1"/>
    <property type="molecule type" value="Genomic_DNA"/>
</dbReference>
<feature type="region of interest" description="Disordered" evidence="1">
    <location>
        <begin position="1"/>
        <end position="87"/>
    </location>
</feature>
<feature type="compositionally biased region" description="Basic and acidic residues" evidence="1">
    <location>
        <begin position="32"/>
        <end position="44"/>
    </location>
</feature>
<sequence length="87" mass="9339">MLSPTPSSAMSAAEISAKPPNTTLSPYTLADQADHPKESTKRAGDSLPDSQYWRYDVSNKRQKHGSGDGPGGTTRGHCLDPRNEIKA</sequence>
<proteinExistence type="predicted"/>
<evidence type="ECO:0000256" key="1">
    <source>
        <dbReference type="SAM" id="MobiDB-lite"/>
    </source>
</evidence>
<feature type="compositionally biased region" description="Basic and acidic residues" evidence="1">
    <location>
        <begin position="77"/>
        <end position="87"/>
    </location>
</feature>
<reference evidence="2 3" key="1">
    <citation type="submission" date="2013-09" db="EMBL/GenBank/DDBJ databases">
        <title>Corchorus capsularis genome sequencing.</title>
        <authorList>
            <person name="Alam M."/>
            <person name="Haque M.S."/>
            <person name="Islam M.S."/>
            <person name="Emdad E.M."/>
            <person name="Islam M.M."/>
            <person name="Ahmed B."/>
            <person name="Halim A."/>
            <person name="Hossen Q.M.M."/>
            <person name="Hossain M.Z."/>
            <person name="Ahmed R."/>
            <person name="Khan M.M."/>
            <person name="Islam R."/>
            <person name="Rashid M.M."/>
            <person name="Khan S.A."/>
            <person name="Rahman M.S."/>
            <person name="Alam M."/>
        </authorList>
    </citation>
    <scope>NUCLEOTIDE SEQUENCE [LARGE SCALE GENOMIC DNA]</scope>
    <source>
        <strain evidence="3">cv. CVL-1</strain>
        <tissue evidence="2">Whole seedling</tissue>
    </source>
</reference>
<dbReference type="OrthoDB" id="10578720at2759"/>
<name>A0A1R3GNT0_COCAP</name>
<organism evidence="2 3">
    <name type="scientific">Corchorus capsularis</name>
    <name type="common">Jute</name>
    <dbReference type="NCBI Taxonomy" id="210143"/>
    <lineage>
        <taxon>Eukaryota</taxon>
        <taxon>Viridiplantae</taxon>
        <taxon>Streptophyta</taxon>
        <taxon>Embryophyta</taxon>
        <taxon>Tracheophyta</taxon>
        <taxon>Spermatophyta</taxon>
        <taxon>Magnoliopsida</taxon>
        <taxon>eudicotyledons</taxon>
        <taxon>Gunneridae</taxon>
        <taxon>Pentapetalae</taxon>
        <taxon>rosids</taxon>
        <taxon>malvids</taxon>
        <taxon>Malvales</taxon>
        <taxon>Malvaceae</taxon>
        <taxon>Grewioideae</taxon>
        <taxon>Apeibeae</taxon>
        <taxon>Corchorus</taxon>
    </lineage>
</organism>
<dbReference type="Proteomes" id="UP000188268">
    <property type="component" value="Unassembled WGS sequence"/>
</dbReference>
<evidence type="ECO:0000313" key="2">
    <source>
        <dbReference type="EMBL" id="OMO59709.1"/>
    </source>
</evidence>
<keyword evidence="3" id="KW-1185">Reference proteome</keyword>
<dbReference type="AlphaFoldDB" id="A0A1R3GNT0"/>
<gene>
    <name evidence="2" type="ORF">CCACVL1_24646</name>
</gene>
<evidence type="ECO:0000313" key="3">
    <source>
        <dbReference type="Proteomes" id="UP000188268"/>
    </source>
</evidence>
<dbReference type="STRING" id="210143.A0A1R3GNT0"/>
<comment type="caution">
    <text evidence="2">The sequence shown here is derived from an EMBL/GenBank/DDBJ whole genome shotgun (WGS) entry which is preliminary data.</text>
</comment>
<accession>A0A1R3GNT0</accession>
<dbReference type="Gramene" id="OMO59709">
    <property type="protein sequence ID" value="OMO59709"/>
    <property type="gene ID" value="CCACVL1_24646"/>
</dbReference>
<feature type="compositionally biased region" description="Polar residues" evidence="1">
    <location>
        <begin position="1"/>
        <end position="10"/>
    </location>
</feature>